<sequence>MNAVGNRNTLPPKPIPKPKPGSVKVVRATYKYTAKYADELSFEEGDILYVFDQSNPEWWKARCKNKSGLIPSNYVENQVEEVKEPLHDAARRGNLTFLQECLSQGVSSTGLDSMGNTPLFWASQANHIDCVKCLLKHSTTAINAQNNFGDTPLHTAAAKNHYQVIEILLQNGANPNIENNCGDIPEKLASDLKVKNLLQKHKLNRNHNINSSFNPEDYEDEDSE</sequence>
<dbReference type="InterPro" id="IPR002110">
    <property type="entry name" value="Ankyrin_rpt"/>
</dbReference>
<dbReference type="SUPFAM" id="SSF50044">
    <property type="entry name" value="SH3-domain"/>
    <property type="match status" value="1"/>
</dbReference>
<evidence type="ECO:0000256" key="9">
    <source>
        <dbReference type="PROSITE-ProRule" id="PRU00192"/>
    </source>
</evidence>
<dbReference type="PRINTS" id="PR01415">
    <property type="entry name" value="ANKYRIN"/>
</dbReference>
<dbReference type="GO" id="GO:0005737">
    <property type="term" value="C:cytoplasm"/>
    <property type="evidence" value="ECO:0007669"/>
    <property type="project" value="UniProtKB-SubCell"/>
</dbReference>
<dbReference type="GO" id="GO:0016192">
    <property type="term" value="P:vesicle-mediated transport"/>
    <property type="evidence" value="ECO:0007669"/>
    <property type="project" value="UniProtKB-ARBA"/>
</dbReference>
<dbReference type="Pfam" id="PF00018">
    <property type="entry name" value="SH3_1"/>
    <property type="match status" value="1"/>
</dbReference>
<dbReference type="InterPro" id="IPR001452">
    <property type="entry name" value="SH3_domain"/>
</dbReference>
<dbReference type="Pfam" id="PF12796">
    <property type="entry name" value="Ank_2"/>
    <property type="match status" value="1"/>
</dbReference>
<feature type="repeat" description="ANK" evidence="8">
    <location>
        <begin position="148"/>
        <end position="180"/>
    </location>
</feature>
<dbReference type="PANTHER" id="PTHR24155:SF10">
    <property type="entry name" value="OSTEOCLAST-STIMULATING FACTOR 1"/>
    <property type="match status" value="1"/>
</dbReference>
<evidence type="ECO:0000256" key="2">
    <source>
        <dbReference type="ARBA" id="ARBA00022443"/>
    </source>
</evidence>
<comment type="function">
    <text evidence="6">Induces bone resorption, acting probably through a signaling cascade which results in the secretion of factor(s) enhancing osteoclast formation and activity.</text>
</comment>
<dbReference type="SMART" id="SM00248">
    <property type="entry name" value="ANK"/>
    <property type="match status" value="3"/>
</dbReference>
<evidence type="ECO:0000256" key="4">
    <source>
        <dbReference type="ARBA" id="ARBA00022737"/>
    </source>
</evidence>
<organism evidence="12">
    <name type="scientific">Menopon gallinae</name>
    <name type="common">poultry shaft louse</name>
    <dbReference type="NCBI Taxonomy" id="328185"/>
    <lineage>
        <taxon>Eukaryota</taxon>
        <taxon>Metazoa</taxon>
        <taxon>Ecdysozoa</taxon>
        <taxon>Arthropoda</taxon>
        <taxon>Hexapoda</taxon>
        <taxon>Insecta</taxon>
        <taxon>Pterygota</taxon>
        <taxon>Neoptera</taxon>
        <taxon>Paraneoptera</taxon>
        <taxon>Psocodea</taxon>
        <taxon>Troctomorpha</taxon>
        <taxon>Phthiraptera</taxon>
        <taxon>Amblycera</taxon>
        <taxon>Menoponidae</taxon>
        <taxon>Menopon</taxon>
    </lineage>
</organism>
<dbReference type="InterPro" id="IPR036028">
    <property type="entry name" value="SH3-like_dom_sf"/>
</dbReference>
<comment type="caution">
    <text evidence="12">The sequence shown here is derived from an EMBL/GenBank/DDBJ whole genome shotgun (WGS) entry which is preliminary data.</text>
</comment>
<evidence type="ECO:0000256" key="6">
    <source>
        <dbReference type="ARBA" id="ARBA00037432"/>
    </source>
</evidence>
<evidence type="ECO:0000256" key="8">
    <source>
        <dbReference type="PROSITE-ProRule" id="PRU00023"/>
    </source>
</evidence>
<dbReference type="EMBL" id="JARGDH010000001">
    <property type="protein sequence ID" value="KAL0278243.1"/>
    <property type="molecule type" value="Genomic_DNA"/>
</dbReference>
<keyword evidence="4" id="KW-0677">Repeat</keyword>
<feature type="region of interest" description="Disordered" evidence="10">
    <location>
        <begin position="1"/>
        <end position="21"/>
    </location>
</feature>
<dbReference type="AlphaFoldDB" id="A0AAW2I902"/>
<dbReference type="SMART" id="SM00326">
    <property type="entry name" value="SH3"/>
    <property type="match status" value="1"/>
</dbReference>
<dbReference type="SUPFAM" id="SSF48403">
    <property type="entry name" value="Ankyrin repeat"/>
    <property type="match status" value="1"/>
</dbReference>
<evidence type="ECO:0000256" key="7">
    <source>
        <dbReference type="ARBA" id="ARBA00040640"/>
    </source>
</evidence>
<evidence type="ECO:0000259" key="11">
    <source>
        <dbReference type="PROSITE" id="PS50002"/>
    </source>
</evidence>
<evidence type="ECO:0000256" key="3">
    <source>
        <dbReference type="ARBA" id="ARBA00022490"/>
    </source>
</evidence>
<dbReference type="CDD" id="cd11772">
    <property type="entry name" value="SH3_OSTF1"/>
    <property type="match status" value="1"/>
</dbReference>
<keyword evidence="2 9" id="KW-0728">SH3 domain</keyword>
<evidence type="ECO:0000256" key="5">
    <source>
        <dbReference type="ARBA" id="ARBA00023043"/>
    </source>
</evidence>
<keyword evidence="5 8" id="KW-0040">ANK repeat</keyword>
<evidence type="ECO:0000256" key="10">
    <source>
        <dbReference type="SAM" id="MobiDB-lite"/>
    </source>
</evidence>
<proteinExistence type="predicted"/>
<evidence type="ECO:0000313" key="12">
    <source>
        <dbReference type="EMBL" id="KAL0278243.1"/>
    </source>
</evidence>
<name>A0AAW2I902_9NEOP</name>
<reference evidence="12" key="1">
    <citation type="journal article" date="2024" name="Gigascience">
        <title>Chromosome-level genome of the poultry shaft louse Menopon gallinae provides insight into the host-switching and adaptive evolution of parasitic lice.</title>
        <authorList>
            <person name="Xu Y."/>
            <person name="Ma L."/>
            <person name="Liu S."/>
            <person name="Liang Y."/>
            <person name="Liu Q."/>
            <person name="He Z."/>
            <person name="Tian L."/>
            <person name="Duan Y."/>
            <person name="Cai W."/>
            <person name="Li H."/>
            <person name="Song F."/>
        </authorList>
    </citation>
    <scope>NUCLEOTIDE SEQUENCE</scope>
    <source>
        <strain evidence="12">Cailab_2023a</strain>
    </source>
</reference>
<comment type="subcellular location">
    <subcellularLocation>
        <location evidence="1">Cytoplasm</location>
    </subcellularLocation>
</comment>
<dbReference type="PRINTS" id="PR00499">
    <property type="entry name" value="P67PHOX"/>
</dbReference>
<dbReference type="PROSITE" id="PS50297">
    <property type="entry name" value="ANK_REP_REGION"/>
    <property type="match status" value="1"/>
</dbReference>
<dbReference type="GO" id="GO:0007165">
    <property type="term" value="P:signal transduction"/>
    <property type="evidence" value="ECO:0007669"/>
    <property type="project" value="TreeGrafter"/>
</dbReference>
<protein>
    <recommendedName>
        <fullName evidence="7">Osteoclast-stimulating factor 1</fullName>
    </recommendedName>
</protein>
<dbReference type="PRINTS" id="PR00452">
    <property type="entry name" value="SH3DOMAIN"/>
</dbReference>
<feature type="domain" description="SH3" evidence="11">
    <location>
        <begin position="21"/>
        <end position="80"/>
    </location>
</feature>
<dbReference type="PROSITE" id="PS50002">
    <property type="entry name" value="SH3"/>
    <property type="match status" value="1"/>
</dbReference>
<evidence type="ECO:0000256" key="1">
    <source>
        <dbReference type="ARBA" id="ARBA00004496"/>
    </source>
</evidence>
<accession>A0AAW2I902</accession>
<dbReference type="FunFam" id="2.30.30.40:FF:000072">
    <property type="entry name" value="Unconventional Myosin IB"/>
    <property type="match status" value="1"/>
</dbReference>
<dbReference type="Gene3D" id="1.25.40.20">
    <property type="entry name" value="Ankyrin repeat-containing domain"/>
    <property type="match status" value="1"/>
</dbReference>
<dbReference type="PROSITE" id="PS50088">
    <property type="entry name" value="ANK_REPEAT"/>
    <property type="match status" value="1"/>
</dbReference>
<dbReference type="InterPro" id="IPR036770">
    <property type="entry name" value="Ankyrin_rpt-contain_sf"/>
</dbReference>
<dbReference type="Gene3D" id="2.30.30.40">
    <property type="entry name" value="SH3 Domains"/>
    <property type="match status" value="1"/>
</dbReference>
<keyword evidence="3" id="KW-0963">Cytoplasm</keyword>
<gene>
    <name evidence="12" type="ORF">PYX00_000114</name>
</gene>
<dbReference type="PANTHER" id="PTHR24155">
    <property type="entry name" value="OSTEOCLAST-STIMULATING FACTOR 1"/>
    <property type="match status" value="1"/>
</dbReference>